<keyword evidence="3" id="KW-1185">Reference proteome</keyword>
<dbReference type="EMBL" id="AZHD01000018">
    <property type="protein sequence ID" value="OAA55904.1"/>
    <property type="molecule type" value="Genomic_DNA"/>
</dbReference>
<feature type="compositionally biased region" description="Basic and acidic residues" evidence="1">
    <location>
        <begin position="173"/>
        <end position="184"/>
    </location>
</feature>
<feature type="region of interest" description="Disordered" evidence="1">
    <location>
        <begin position="107"/>
        <end position="127"/>
    </location>
</feature>
<evidence type="ECO:0000256" key="1">
    <source>
        <dbReference type="SAM" id="MobiDB-lite"/>
    </source>
</evidence>
<gene>
    <name evidence="2" type="ORF">SPI_08111</name>
</gene>
<dbReference type="Proteomes" id="UP000076874">
    <property type="component" value="Unassembled WGS sequence"/>
</dbReference>
<dbReference type="AlphaFoldDB" id="A0A167NTL4"/>
<protein>
    <submittedName>
        <fullName evidence="2">Coproporphyrinogen 3 oxidase</fullName>
    </submittedName>
</protein>
<proteinExistence type="predicted"/>
<comment type="caution">
    <text evidence="2">The sequence shown here is derived from an EMBL/GenBank/DDBJ whole genome shotgun (WGS) entry which is preliminary data.</text>
</comment>
<dbReference type="OrthoDB" id="74545at2759"/>
<organism evidence="2 3">
    <name type="scientific">Niveomyces insectorum RCEF 264</name>
    <dbReference type="NCBI Taxonomy" id="1081102"/>
    <lineage>
        <taxon>Eukaryota</taxon>
        <taxon>Fungi</taxon>
        <taxon>Dikarya</taxon>
        <taxon>Ascomycota</taxon>
        <taxon>Pezizomycotina</taxon>
        <taxon>Sordariomycetes</taxon>
        <taxon>Hypocreomycetidae</taxon>
        <taxon>Hypocreales</taxon>
        <taxon>Cordycipitaceae</taxon>
        <taxon>Niveomyces</taxon>
    </lineage>
</organism>
<evidence type="ECO:0000313" key="3">
    <source>
        <dbReference type="Proteomes" id="UP000076874"/>
    </source>
</evidence>
<evidence type="ECO:0000313" key="2">
    <source>
        <dbReference type="EMBL" id="OAA55904.1"/>
    </source>
</evidence>
<reference evidence="2 3" key="1">
    <citation type="journal article" date="2016" name="Genome Biol. Evol.">
        <title>Divergent and convergent evolution of fungal pathogenicity.</title>
        <authorList>
            <person name="Shang Y."/>
            <person name="Xiao G."/>
            <person name="Zheng P."/>
            <person name="Cen K."/>
            <person name="Zhan S."/>
            <person name="Wang C."/>
        </authorList>
    </citation>
    <scope>NUCLEOTIDE SEQUENCE [LARGE SCALE GENOMIC DNA]</scope>
    <source>
        <strain evidence="2 3">RCEF 264</strain>
    </source>
</reference>
<dbReference type="STRING" id="1081102.A0A167NTL4"/>
<sequence length="262" mass="27159">MSSSAADEDNSLPAPRELLAALVRTTAAPRAAGSDGRTPAEALVDRSDRLLTAATTTTTTTTNPLRHIPPAHRPLLATLHVLFPALLLPALDLLDRRRVVRWAVAGDSNEKQQQQQQQQRPTTSAGAAPVYQVDSGAIAAAGSAPHVVHLRAWHCTCAYFALRAATAGYDEQEVGRDEERRADSADAVVSAPSSSSSSSSSAAAIPRAFSTPPCKHLLACLLAEQWPDGLGRYVVDGAAAASAAGETCTTPATLAGVVAGVV</sequence>
<feature type="region of interest" description="Disordered" evidence="1">
    <location>
        <begin position="172"/>
        <end position="202"/>
    </location>
</feature>
<name>A0A167NTL4_9HYPO</name>
<feature type="compositionally biased region" description="Low complexity" evidence="1">
    <location>
        <begin position="185"/>
        <end position="202"/>
    </location>
</feature>
<accession>A0A167NTL4</accession>